<proteinExistence type="predicted"/>
<organism evidence="3 4">
    <name type="scientific">Vibrio sagamiensis NBRC 104589</name>
    <dbReference type="NCBI Taxonomy" id="1219064"/>
    <lineage>
        <taxon>Bacteria</taxon>
        <taxon>Pseudomonadati</taxon>
        <taxon>Pseudomonadota</taxon>
        <taxon>Gammaproteobacteria</taxon>
        <taxon>Vibrionales</taxon>
        <taxon>Vibrionaceae</taxon>
        <taxon>Vibrio</taxon>
    </lineage>
</organism>
<protein>
    <recommendedName>
        <fullName evidence="5">Lectin</fullName>
    </recommendedName>
</protein>
<keyword evidence="2" id="KW-0732">Signal</keyword>
<feature type="compositionally biased region" description="Polar residues" evidence="1">
    <location>
        <begin position="35"/>
        <end position="58"/>
    </location>
</feature>
<feature type="signal peptide" evidence="2">
    <location>
        <begin position="1"/>
        <end position="19"/>
    </location>
</feature>
<sequence>MKIQSALISIMLFTPLAVAKVTYNDAMESSADFYESNNETSTSPINTGLTPGETQSDIRSGNQLGHWVKTGSEVMTFGDAGAYASNPIPPSSIGQECLLGAKGWIANEKIGNREVCAHQTSGHCDVWNTERFSYLSRDEGYKAECQ</sequence>
<evidence type="ECO:0008006" key="5">
    <source>
        <dbReference type="Google" id="ProtNLM"/>
    </source>
</evidence>
<gene>
    <name evidence="3" type="ORF">VSA01S_37250</name>
</gene>
<dbReference type="OrthoDB" id="5889787at2"/>
<dbReference type="AlphaFoldDB" id="A0A511QJW7"/>
<reference evidence="3 4" key="1">
    <citation type="submission" date="2019-07" db="EMBL/GenBank/DDBJ databases">
        <title>Whole genome shotgun sequence of Vibrio sagamiensis NBRC 104589.</title>
        <authorList>
            <person name="Hosoyama A."/>
            <person name="Uohara A."/>
            <person name="Ohji S."/>
            <person name="Ichikawa N."/>
        </authorList>
    </citation>
    <scope>NUCLEOTIDE SEQUENCE [LARGE SCALE GENOMIC DNA]</scope>
    <source>
        <strain evidence="3 4">NBRC 104589</strain>
    </source>
</reference>
<dbReference type="Proteomes" id="UP000321922">
    <property type="component" value="Unassembled WGS sequence"/>
</dbReference>
<evidence type="ECO:0000256" key="2">
    <source>
        <dbReference type="SAM" id="SignalP"/>
    </source>
</evidence>
<feature type="chain" id="PRO_5022015919" description="Lectin" evidence="2">
    <location>
        <begin position="20"/>
        <end position="146"/>
    </location>
</feature>
<dbReference type="EMBL" id="BJXJ01000073">
    <property type="protein sequence ID" value="GEM77613.1"/>
    <property type="molecule type" value="Genomic_DNA"/>
</dbReference>
<evidence type="ECO:0000313" key="4">
    <source>
        <dbReference type="Proteomes" id="UP000321922"/>
    </source>
</evidence>
<keyword evidence="4" id="KW-1185">Reference proteome</keyword>
<comment type="caution">
    <text evidence="3">The sequence shown here is derived from an EMBL/GenBank/DDBJ whole genome shotgun (WGS) entry which is preliminary data.</text>
</comment>
<name>A0A511QJW7_9VIBR</name>
<dbReference type="RefSeq" id="WP_039984009.1">
    <property type="nucleotide sequence ID" value="NZ_BAOJ01000502.1"/>
</dbReference>
<evidence type="ECO:0000256" key="1">
    <source>
        <dbReference type="SAM" id="MobiDB-lite"/>
    </source>
</evidence>
<feature type="region of interest" description="Disordered" evidence="1">
    <location>
        <begin position="34"/>
        <end position="58"/>
    </location>
</feature>
<evidence type="ECO:0000313" key="3">
    <source>
        <dbReference type="EMBL" id="GEM77613.1"/>
    </source>
</evidence>
<accession>A0A511QJW7</accession>